<evidence type="ECO:0000313" key="11">
    <source>
        <dbReference type="Proteomes" id="UP000035929"/>
    </source>
</evidence>
<dbReference type="GO" id="GO:0030955">
    <property type="term" value="F:potassium ion binding"/>
    <property type="evidence" value="ECO:0007669"/>
    <property type="project" value="UniProtKB-UniRule"/>
</dbReference>
<dbReference type="HAMAP" id="MF_00275">
    <property type="entry name" value="KdpA"/>
    <property type="match status" value="1"/>
</dbReference>
<keyword evidence="3 9" id="KW-0633">Potassium transport</keyword>
<comment type="similarity">
    <text evidence="9">Belongs to the KdpA family.</text>
</comment>
<evidence type="ECO:0000256" key="5">
    <source>
        <dbReference type="ARBA" id="ARBA00022958"/>
    </source>
</evidence>
<comment type="function">
    <text evidence="9">Part of the high-affinity ATP-driven potassium transport (or Kdp) system, which catalyzes the hydrolysis of ATP coupled with the electrogenic transport of potassium into the cytoplasm. This subunit binds the extracellular potassium ions and delivers the ions to the membrane domain of KdpB through an intramembrane tunnel.</text>
</comment>
<dbReference type="PIRSF" id="PIRSF001294">
    <property type="entry name" value="K_ATPaseA"/>
    <property type="match status" value="1"/>
</dbReference>
<comment type="subcellular location">
    <subcellularLocation>
        <location evidence="9">Cell membrane</location>
        <topology evidence="9">Multi-pass membrane protein</topology>
    </subcellularLocation>
</comment>
<evidence type="ECO:0000256" key="3">
    <source>
        <dbReference type="ARBA" id="ARBA00022538"/>
    </source>
</evidence>
<gene>
    <name evidence="9" type="primary">kdpA</name>
    <name evidence="10" type="ORF">VP06_22215</name>
</gene>
<feature type="transmembrane region" description="Helical" evidence="9">
    <location>
        <begin position="253"/>
        <end position="273"/>
    </location>
</feature>
<dbReference type="AlphaFoldDB" id="A0A0J6S525"/>
<protein>
    <recommendedName>
        <fullName evidence="9">Potassium-transporting ATPase potassium-binding subunit</fullName>
    </recommendedName>
    <alternativeName>
        <fullName evidence="9">ATP phosphohydrolase [potassium-transporting] A chain</fullName>
    </alternativeName>
    <alternativeName>
        <fullName evidence="9">Potassium-binding and translocating subunit A</fullName>
    </alternativeName>
    <alternativeName>
        <fullName evidence="9">Potassium-translocating ATPase A chain</fullName>
    </alternativeName>
</protein>
<feature type="transmembrane region" description="Helical" evidence="9">
    <location>
        <begin position="382"/>
        <end position="401"/>
    </location>
</feature>
<dbReference type="NCBIfam" id="TIGR00680">
    <property type="entry name" value="kdpA"/>
    <property type="match status" value="1"/>
</dbReference>
<dbReference type="EMBL" id="LABX01000177">
    <property type="protein sequence ID" value="KMO30300.1"/>
    <property type="molecule type" value="Genomic_DNA"/>
</dbReference>
<evidence type="ECO:0000256" key="2">
    <source>
        <dbReference type="ARBA" id="ARBA00022475"/>
    </source>
</evidence>
<feature type="transmembrane region" description="Helical" evidence="9">
    <location>
        <begin position="137"/>
        <end position="156"/>
    </location>
</feature>
<dbReference type="RefSeq" id="WP_048465953.1">
    <property type="nucleotide sequence ID" value="NZ_JBNTQU010000010.1"/>
</dbReference>
<keyword evidence="7 9" id="KW-0406">Ion transport</keyword>
<reference evidence="10 11" key="1">
    <citation type="submission" date="2015-03" db="EMBL/GenBank/DDBJ databases">
        <title>Genome sequencing of Methylobacterium aquaticum DSM16371 type strain.</title>
        <authorList>
            <person name="Chaudhry V."/>
            <person name="Patil P.B."/>
        </authorList>
    </citation>
    <scope>NUCLEOTIDE SEQUENCE [LARGE SCALE GENOMIC DNA]</scope>
    <source>
        <strain evidence="10 11">DSM 16371</strain>
    </source>
</reference>
<dbReference type="PATRIC" id="fig|270351.6.peg.2224"/>
<evidence type="ECO:0000313" key="10">
    <source>
        <dbReference type="EMBL" id="KMO30300.1"/>
    </source>
</evidence>
<keyword evidence="5 9" id="KW-0630">Potassium</keyword>
<dbReference type="Pfam" id="PF03814">
    <property type="entry name" value="KdpA"/>
    <property type="match status" value="1"/>
</dbReference>
<feature type="transmembrane region" description="Helical" evidence="9">
    <location>
        <begin position="422"/>
        <end position="445"/>
    </location>
</feature>
<evidence type="ECO:0000256" key="9">
    <source>
        <dbReference type="HAMAP-Rule" id="MF_00275"/>
    </source>
</evidence>
<feature type="transmembrane region" description="Helical" evidence="9">
    <location>
        <begin position="528"/>
        <end position="551"/>
    </location>
</feature>
<name>A0A0J6S525_9HYPH</name>
<feature type="transmembrane region" description="Helical" evidence="9">
    <location>
        <begin position="482"/>
        <end position="507"/>
    </location>
</feature>
<dbReference type="Proteomes" id="UP000035929">
    <property type="component" value="Unassembled WGS sequence"/>
</dbReference>
<feature type="transmembrane region" description="Helical" evidence="9">
    <location>
        <begin position="357"/>
        <end position="376"/>
    </location>
</feature>
<dbReference type="PANTHER" id="PTHR30607">
    <property type="entry name" value="POTASSIUM-TRANSPORTING ATPASE A CHAIN"/>
    <property type="match status" value="1"/>
</dbReference>
<dbReference type="PANTHER" id="PTHR30607:SF2">
    <property type="entry name" value="POTASSIUM-TRANSPORTING ATPASE POTASSIUM-BINDING SUBUNIT"/>
    <property type="match status" value="1"/>
</dbReference>
<keyword evidence="6 9" id="KW-1133">Transmembrane helix</keyword>
<evidence type="ECO:0000256" key="7">
    <source>
        <dbReference type="ARBA" id="ARBA00023065"/>
    </source>
</evidence>
<evidence type="ECO:0000256" key="8">
    <source>
        <dbReference type="ARBA" id="ARBA00023136"/>
    </source>
</evidence>
<proteinExistence type="inferred from homology"/>
<evidence type="ECO:0000256" key="4">
    <source>
        <dbReference type="ARBA" id="ARBA00022692"/>
    </source>
</evidence>
<dbReference type="InterPro" id="IPR004623">
    <property type="entry name" value="KdpA"/>
</dbReference>
<dbReference type="GO" id="GO:0016787">
    <property type="term" value="F:hydrolase activity"/>
    <property type="evidence" value="ECO:0007669"/>
    <property type="project" value="UniProtKB-KW"/>
</dbReference>
<feature type="transmembrane region" description="Helical" evidence="9">
    <location>
        <begin position="330"/>
        <end position="350"/>
    </location>
</feature>
<sequence>MTLIGWIQIALYCAVVLALVKPLGLYMTRVFTGERTLLSPVLGPVERGLYRLAGLDERQEQHWLAYAGAMVVFHILGFLVLYGILRLQAVLPLNPADQSAVAPDLAFNTSASFITNTNWQSYGGESTLSYLSQMLGLTHQNFLSAASGMAAAVALIRGFSRASTRTLGSFWVDLTRATLYVLLPLCIVYTLFLVWQGIPQTLGASVDATTLEGAKQTIALGPVASQVAIKLLGTNGGGFFNANAAHPFENPTALANFVQMVSIFAIGAALTNVFGRMVGDERQGWAILAAMGVLFIAGVAVTYWAEAAGTPLLHGLGLEGGNLEGKEVRFGIVGSALFAVITTAASCGAVNAMHDSFTALGGMIPLINMQLGEIIVGGVGAGLYGMLIFVVVAIFVAGLMVGRTPEYLGKKIEAKEVKMAMLGILCLPLMMLGFTALATVLPAGLAGPANAGPHGFSEILYAYTSAAANNGSAFAGLSANTLFYNSTLALAMLVGRFFVKIPALAIAGSLAAKKTVPASAGTFPTHGGLFVGLLVGVIVIIGGLTFFPALALGPIVEHLAGQAGQTFATGG</sequence>
<feature type="transmembrane region" description="Helical" evidence="9">
    <location>
        <begin position="177"/>
        <end position="198"/>
    </location>
</feature>
<keyword evidence="4 9" id="KW-0812">Transmembrane</keyword>
<feature type="transmembrane region" description="Helical" evidence="9">
    <location>
        <begin position="285"/>
        <end position="305"/>
    </location>
</feature>
<feature type="transmembrane region" description="Helical" evidence="9">
    <location>
        <begin position="63"/>
        <end position="85"/>
    </location>
</feature>
<keyword evidence="2 9" id="KW-1003">Cell membrane</keyword>
<keyword evidence="8 9" id="KW-0472">Membrane</keyword>
<dbReference type="GO" id="GO:0008556">
    <property type="term" value="F:P-type potassium transmembrane transporter activity"/>
    <property type="evidence" value="ECO:0007669"/>
    <property type="project" value="InterPro"/>
</dbReference>
<keyword evidence="1 9" id="KW-0813">Transport</keyword>
<evidence type="ECO:0000256" key="6">
    <source>
        <dbReference type="ARBA" id="ARBA00022989"/>
    </source>
</evidence>
<comment type="caution">
    <text evidence="10">The sequence shown here is derived from an EMBL/GenBank/DDBJ whole genome shotgun (WGS) entry which is preliminary data.</text>
</comment>
<dbReference type="GO" id="GO:0005886">
    <property type="term" value="C:plasma membrane"/>
    <property type="evidence" value="ECO:0007669"/>
    <property type="project" value="UniProtKB-SubCell"/>
</dbReference>
<evidence type="ECO:0000256" key="1">
    <source>
        <dbReference type="ARBA" id="ARBA00022448"/>
    </source>
</evidence>
<organism evidence="10 11">
    <name type="scientific">Methylobacterium aquaticum</name>
    <dbReference type="NCBI Taxonomy" id="270351"/>
    <lineage>
        <taxon>Bacteria</taxon>
        <taxon>Pseudomonadati</taxon>
        <taxon>Pseudomonadota</taxon>
        <taxon>Alphaproteobacteria</taxon>
        <taxon>Hyphomicrobiales</taxon>
        <taxon>Methylobacteriaceae</taxon>
        <taxon>Methylobacterium</taxon>
    </lineage>
</organism>
<accession>A0A0J6S525</accession>
<keyword evidence="10" id="KW-0378">Hydrolase</keyword>
<comment type="subunit">
    <text evidence="9">The system is composed of three essential subunits: KdpA, KdpB and KdpC.</text>
</comment>
<feature type="transmembrane region" description="Helical" evidence="9">
    <location>
        <begin position="6"/>
        <end position="26"/>
    </location>
</feature>
<dbReference type="OrthoDB" id="9763796at2"/>